<evidence type="ECO:0000313" key="3">
    <source>
        <dbReference type="Proteomes" id="UP001628668"/>
    </source>
</evidence>
<name>A0ABW8VKY9_9BACI</name>
<feature type="transmembrane region" description="Helical" evidence="1">
    <location>
        <begin position="170"/>
        <end position="189"/>
    </location>
</feature>
<dbReference type="Pfam" id="PF19700">
    <property type="entry name" value="DUF6198"/>
    <property type="match status" value="1"/>
</dbReference>
<keyword evidence="3" id="KW-1185">Reference proteome</keyword>
<dbReference type="RefSeq" id="WP_411159051.1">
    <property type="nucleotide sequence ID" value="NZ_JBJOSA010000003.1"/>
</dbReference>
<organism evidence="2 3">
    <name type="scientific">Rossellomorea oryzaecorticis</name>
    <dbReference type="NCBI Taxonomy" id="1396505"/>
    <lineage>
        <taxon>Bacteria</taxon>
        <taxon>Bacillati</taxon>
        <taxon>Bacillota</taxon>
        <taxon>Bacilli</taxon>
        <taxon>Bacillales</taxon>
        <taxon>Bacillaceae</taxon>
        <taxon>Rossellomorea</taxon>
    </lineage>
</organism>
<keyword evidence="1" id="KW-0812">Transmembrane</keyword>
<feature type="transmembrane region" description="Helical" evidence="1">
    <location>
        <begin position="45"/>
        <end position="66"/>
    </location>
</feature>
<dbReference type="PANTHER" id="PTHR40078:SF1">
    <property type="entry name" value="INTEGRAL MEMBRANE PROTEIN"/>
    <property type="match status" value="1"/>
</dbReference>
<dbReference type="InterPro" id="IPR038750">
    <property type="entry name" value="YczE/YyaS-like"/>
</dbReference>
<keyword evidence="1" id="KW-0472">Membrane</keyword>
<feature type="transmembrane region" description="Helical" evidence="1">
    <location>
        <begin position="101"/>
        <end position="124"/>
    </location>
</feature>
<dbReference type="EMBL" id="JBJOSA010000003">
    <property type="protein sequence ID" value="MFL8936038.1"/>
    <property type="molecule type" value="Genomic_DNA"/>
</dbReference>
<evidence type="ECO:0000313" key="2">
    <source>
        <dbReference type="EMBL" id="MFL8936038.1"/>
    </source>
</evidence>
<comment type="caution">
    <text evidence="2">The sequence shown here is derived from an EMBL/GenBank/DDBJ whole genome shotgun (WGS) entry which is preliminary data.</text>
</comment>
<keyword evidence="1" id="KW-1133">Transmembrane helix</keyword>
<dbReference type="Proteomes" id="UP001628668">
    <property type="component" value="Unassembled WGS sequence"/>
</dbReference>
<protein>
    <submittedName>
        <fullName evidence="2">YczE/YyaS/YitT family protein</fullName>
    </submittedName>
</protein>
<proteinExistence type="predicted"/>
<reference evidence="2 3" key="1">
    <citation type="submission" date="2024-12" db="EMBL/GenBank/DDBJ databases">
        <authorList>
            <person name="Li X."/>
            <person name="Zhang D."/>
        </authorList>
    </citation>
    <scope>NUCLEOTIDE SEQUENCE [LARGE SCALE GENOMIC DNA]</scope>
    <source>
        <strain evidence="2 3">JCM19602</strain>
    </source>
</reference>
<dbReference type="PANTHER" id="PTHR40078">
    <property type="entry name" value="INTEGRAL MEMBRANE PROTEIN-RELATED"/>
    <property type="match status" value="1"/>
</dbReference>
<feature type="transmembrane region" description="Helical" evidence="1">
    <location>
        <begin position="73"/>
        <end position="95"/>
    </location>
</feature>
<sequence length="209" mass="22705">MMMRRSLFFTIGLFILTLGVSLIIKSGLGASAWDALAVGQSRMFGITVGTAVFINGIVLIALNAVIMKKRPDILATATIFVIGLLIDFWLMIVLAEFAPSMLINQFIALGFGILTVGLGVAIYLQANFPASPMDTLMVAIHTRFGLNLRNSRILSEGFALTLAFLFRGDIGIGTILVTVLLGFVVQYLYPIFEQLFERKAVAKVAVPTE</sequence>
<accession>A0ABW8VKY9</accession>
<gene>
    <name evidence="2" type="ORF">ACKA06_04470</name>
</gene>
<evidence type="ECO:0000256" key="1">
    <source>
        <dbReference type="SAM" id="Phobius"/>
    </source>
</evidence>